<dbReference type="SUPFAM" id="SSF140453">
    <property type="entry name" value="EsxAB dimer-like"/>
    <property type="match status" value="1"/>
</dbReference>
<evidence type="ECO:0000313" key="4">
    <source>
        <dbReference type="Proteomes" id="UP000215223"/>
    </source>
</evidence>
<dbReference type="EMBL" id="NMQT01000160">
    <property type="protein sequence ID" value="OXM45992.1"/>
    <property type="molecule type" value="Genomic_DNA"/>
</dbReference>
<accession>A0A229RH64</accession>
<keyword evidence="4" id="KW-1185">Reference proteome</keyword>
<feature type="transmembrane region" description="Helical" evidence="1">
    <location>
        <begin position="183"/>
        <end position="208"/>
    </location>
</feature>
<reference evidence="3 4" key="1">
    <citation type="submission" date="2017-07" db="EMBL/GenBank/DDBJ databases">
        <title>Amycolatopsis thailandensis Genome sequencing and assembly.</title>
        <authorList>
            <person name="Kaur N."/>
            <person name="Mayilraj S."/>
        </authorList>
    </citation>
    <scope>NUCLEOTIDE SEQUENCE [LARGE SCALE GENOMIC DNA]</scope>
    <source>
        <strain evidence="3 4">JCM 16380</strain>
    </source>
</reference>
<sequence length="367" mass="39093">MALMGQLQIDPATWSAGAGIVDTGNYLATTIRQAHDRDQAVVAAELGIGVVALTLDTAAMVLDPLGKLIAAGLGWLIEHVAFLRAPLDLLAGDPPEIKAMADRLHRHAEDVRLAAEDLDKVTRGATGDWEGETAESFADVLSAFRTRLDSVSESIETAGYVVETTMAVIAAVRALVRDIITSVLGDIIATVVMALALAPFTFGASLVVGTTRCVALAVLGVASTLAKISLLRGFCGRSASRLDDLAAPAPAANPRPQASSGSALANFEAPWLKKHERWLAGHGLADPRRKARFLEHWMRQHHPETFRVLKSLSDAKSSSNYVGLADKAAITFARQMTDIRIQAEAAWQESEKQWNAAHPDAAVASGR</sequence>
<feature type="transmembrane region" description="Helical" evidence="1">
    <location>
        <begin position="214"/>
        <end position="235"/>
    </location>
</feature>
<dbReference type="Proteomes" id="UP000215223">
    <property type="component" value="Unassembled WGS sequence"/>
</dbReference>
<dbReference type="Gene3D" id="1.20.1260.20">
    <property type="entry name" value="PPE superfamily"/>
    <property type="match status" value="1"/>
</dbReference>
<proteinExistence type="predicted"/>
<evidence type="ECO:0000256" key="1">
    <source>
        <dbReference type="SAM" id="Phobius"/>
    </source>
</evidence>
<organism evidence="3 4">
    <name type="scientific">Amycolatopsis thailandensis</name>
    <dbReference type="NCBI Taxonomy" id="589330"/>
    <lineage>
        <taxon>Bacteria</taxon>
        <taxon>Bacillati</taxon>
        <taxon>Actinomycetota</taxon>
        <taxon>Actinomycetes</taxon>
        <taxon>Pseudonocardiales</taxon>
        <taxon>Pseudonocardiaceae</taxon>
        <taxon>Amycolatopsis</taxon>
    </lineage>
</organism>
<dbReference type="InterPro" id="IPR038332">
    <property type="entry name" value="PPE_sf"/>
</dbReference>
<keyword evidence="1" id="KW-0472">Membrane</keyword>
<name>A0A229RH64_9PSEU</name>
<dbReference type="InterPro" id="IPR036689">
    <property type="entry name" value="ESAT-6-like_sf"/>
</dbReference>
<dbReference type="AlphaFoldDB" id="A0A229RH64"/>
<keyword evidence="1" id="KW-1133">Transmembrane helix</keyword>
<comment type="caution">
    <text evidence="3">The sequence shown here is derived from an EMBL/GenBank/DDBJ whole genome shotgun (WGS) entry which is preliminary data.</text>
</comment>
<gene>
    <name evidence="3" type="ORF">CFP71_37520</name>
</gene>
<keyword evidence="1" id="KW-0812">Transmembrane</keyword>
<protein>
    <recommendedName>
        <fullName evidence="2">Outer membrane channel protein CpnT-like N-terminal domain-containing protein</fullName>
    </recommendedName>
</protein>
<dbReference type="InterPro" id="IPR057746">
    <property type="entry name" value="CpnT-like_N"/>
</dbReference>
<evidence type="ECO:0000313" key="3">
    <source>
        <dbReference type="EMBL" id="OXM45992.1"/>
    </source>
</evidence>
<feature type="domain" description="Outer membrane channel protein CpnT-like N-terminal" evidence="2">
    <location>
        <begin position="92"/>
        <end position="206"/>
    </location>
</feature>
<evidence type="ECO:0000259" key="2">
    <source>
        <dbReference type="Pfam" id="PF25547"/>
    </source>
</evidence>
<dbReference type="Pfam" id="PF25547">
    <property type="entry name" value="WXG100_2"/>
    <property type="match status" value="1"/>
</dbReference>